<feature type="compositionally biased region" description="Low complexity" evidence="1">
    <location>
        <begin position="238"/>
        <end position="256"/>
    </location>
</feature>
<feature type="compositionally biased region" description="Gly residues" evidence="1">
    <location>
        <begin position="228"/>
        <end position="237"/>
    </location>
</feature>
<keyword evidence="2" id="KW-0732">Signal</keyword>
<evidence type="ECO:0000313" key="4">
    <source>
        <dbReference type="Proteomes" id="UP001497493"/>
    </source>
</evidence>
<feature type="region of interest" description="Disordered" evidence="1">
    <location>
        <begin position="221"/>
        <end position="274"/>
    </location>
</feature>
<feature type="signal peptide" evidence="2">
    <location>
        <begin position="1"/>
        <end position="23"/>
    </location>
</feature>
<reference evidence="3 4" key="1">
    <citation type="submission" date="2024-04" db="EMBL/GenBank/DDBJ databases">
        <authorList>
            <person name="Cremers G."/>
        </authorList>
    </citation>
    <scope>NUCLEOTIDE SEQUENCE [LARGE SCALE GENOMIC DNA]</scope>
    <source>
        <strain evidence="3">MeCH1-AG</strain>
    </source>
</reference>
<dbReference type="EMBL" id="OZ026884">
    <property type="protein sequence ID" value="CAL1239658.1"/>
    <property type="molecule type" value="Genomic_DNA"/>
</dbReference>
<keyword evidence="4" id="KW-1185">Reference proteome</keyword>
<protein>
    <submittedName>
        <fullName evidence="3">Uncharacterized protein</fullName>
    </submittedName>
</protein>
<sequence>MHWNKLVRTCMAGPLLLPGAALALVVEVQGVRLEPPMVGASCVDIAGVYPGVRIEADKPGQTPRVCHNAARVNSISITNATLIALPPANREIVLKFEHEFPPGVNGRIMARAKLQGFFATANGVGVPSGDRLNLTAYFSQGTSDDVIADPLDFKVGDQLESALFDYSVKKQYLTAGPRALKGLLKVTFAAPGHKVTFPERCLISLDTGSTFEDKLDTMETLGEAAPGPEGGEAGGGEAPEAAAPEAAKPEAPAGPGRLPPFPNLPPLGPIPPGQ</sequence>
<feature type="compositionally biased region" description="Pro residues" evidence="1">
    <location>
        <begin position="257"/>
        <end position="274"/>
    </location>
</feature>
<evidence type="ECO:0000256" key="2">
    <source>
        <dbReference type="SAM" id="SignalP"/>
    </source>
</evidence>
<evidence type="ECO:0000256" key="1">
    <source>
        <dbReference type="SAM" id="MobiDB-lite"/>
    </source>
</evidence>
<feature type="chain" id="PRO_5045040607" evidence="2">
    <location>
        <begin position="24"/>
        <end position="274"/>
    </location>
</feature>
<accession>A0ABM9NGB4</accession>
<dbReference type="RefSeq" id="WP_348759201.1">
    <property type="nucleotide sequence ID" value="NZ_OZ026884.1"/>
</dbReference>
<name>A0ABM9NGB4_9GAMM</name>
<proteinExistence type="predicted"/>
<gene>
    <name evidence="3" type="ORF">MECH1_V1_0882</name>
</gene>
<organism evidence="3 4">
    <name type="scientific">Candidatus Methylocalor cossyra</name>
    <dbReference type="NCBI Taxonomy" id="3108543"/>
    <lineage>
        <taxon>Bacteria</taxon>
        <taxon>Pseudomonadati</taxon>
        <taxon>Pseudomonadota</taxon>
        <taxon>Gammaproteobacteria</taxon>
        <taxon>Methylococcales</taxon>
        <taxon>Methylococcaceae</taxon>
        <taxon>Candidatus Methylocalor</taxon>
    </lineage>
</organism>
<evidence type="ECO:0000313" key="3">
    <source>
        <dbReference type="EMBL" id="CAL1239658.1"/>
    </source>
</evidence>
<dbReference type="Proteomes" id="UP001497493">
    <property type="component" value="Chromosome"/>
</dbReference>